<evidence type="ECO:0000313" key="1">
    <source>
        <dbReference type="EMBL" id="SMG39633.1"/>
    </source>
</evidence>
<dbReference type="EMBL" id="FXAR01000012">
    <property type="protein sequence ID" value="SMG39633.1"/>
    <property type="molecule type" value="Genomic_DNA"/>
</dbReference>
<dbReference type="AlphaFoldDB" id="A0A1X7KF83"/>
<proteinExistence type="predicted"/>
<reference evidence="2" key="1">
    <citation type="submission" date="2017-04" db="EMBL/GenBank/DDBJ databases">
        <authorList>
            <person name="Varghese N."/>
            <person name="Submissions S."/>
        </authorList>
    </citation>
    <scope>NUCLEOTIDE SEQUENCE [LARGE SCALE GENOMIC DNA]</scope>
    <source>
        <strain evidence="2">VDS</strain>
    </source>
</reference>
<dbReference type="STRING" id="1610489.SAMN06295981_2516"/>
<dbReference type="Proteomes" id="UP000193309">
    <property type="component" value="Unassembled WGS sequence"/>
</dbReference>
<protein>
    <submittedName>
        <fullName evidence="1">Uncharacterized protein</fullName>
    </submittedName>
</protein>
<accession>A0A1X7KF83</accession>
<evidence type="ECO:0000313" key="2">
    <source>
        <dbReference type="Proteomes" id="UP000193309"/>
    </source>
</evidence>
<name>A0A1X7KF83_9CORY</name>
<sequence length="306" mass="33189">MATTSLGYNVPAEDTISVLAYDVLVDDVSIMTEDSGAASATWSDQSTVTSYFEIEVSLDEALRQVFRVSSSRGSAVLGAVINWKSSRTGLHGASTPVTLVNGINTVSLSLDGSILGGDLNLRVSVILLENPGATPEDLGPTMIGSRLWENSVRVRLEGAGSQFPTSAFDFEKAGFDPIHAMWKLDIDSALESHISSAVRLKLNSGHPRVAEYLADPNGKSQEEFQQFLRADTVVQMIVFALNTDLAQLEEDSAEEGTLAETLRQMHDVYFPNISIHSTRELYLADPSFVTATVQASIFNPNRRMGK</sequence>
<organism evidence="1 2">
    <name type="scientific">Corynebacterium pollutisoli</name>
    <dbReference type="NCBI Taxonomy" id="1610489"/>
    <lineage>
        <taxon>Bacteria</taxon>
        <taxon>Bacillati</taxon>
        <taxon>Actinomycetota</taxon>
        <taxon>Actinomycetes</taxon>
        <taxon>Mycobacteriales</taxon>
        <taxon>Corynebacteriaceae</taxon>
        <taxon>Corynebacterium</taxon>
    </lineage>
</organism>
<dbReference type="RefSeq" id="WP_085550577.1">
    <property type="nucleotide sequence ID" value="NZ_FXAR01000012.1"/>
</dbReference>
<gene>
    <name evidence="1" type="ORF">SAMN06295981_2516</name>
</gene>
<keyword evidence="2" id="KW-1185">Reference proteome</keyword>
<dbReference type="OrthoDB" id="4396369at2"/>